<dbReference type="InterPro" id="IPR051217">
    <property type="entry name" value="Insect_Cuticle_Struc_Prot"/>
</dbReference>
<gene>
    <name evidence="3" type="ORF">Hamer_G023634</name>
</gene>
<dbReference type="GO" id="GO:0031012">
    <property type="term" value="C:extracellular matrix"/>
    <property type="evidence" value="ECO:0007669"/>
    <property type="project" value="TreeGrafter"/>
</dbReference>
<dbReference type="PANTHER" id="PTHR12236:SF79">
    <property type="entry name" value="CUTICULAR PROTEIN 50CB-RELATED"/>
    <property type="match status" value="1"/>
</dbReference>
<organism evidence="3 4">
    <name type="scientific">Homarus americanus</name>
    <name type="common">American lobster</name>
    <dbReference type="NCBI Taxonomy" id="6706"/>
    <lineage>
        <taxon>Eukaryota</taxon>
        <taxon>Metazoa</taxon>
        <taxon>Ecdysozoa</taxon>
        <taxon>Arthropoda</taxon>
        <taxon>Crustacea</taxon>
        <taxon>Multicrustacea</taxon>
        <taxon>Malacostraca</taxon>
        <taxon>Eumalacostraca</taxon>
        <taxon>Eucarida</taxon>
        <taxon>Decapoda</taxon>
        <taxon>Pleocyemata</taxon>
        <taxon>Astacidea</taxon>
        <taxon>Nephropoidea</taxon>
        <taxon>Nephropidae</taxon>
        <taxon>Homarus</taxon>
    </lineage>
</organism>
<dbReference type="PANTHER" id="PTHR12236">
    <property type="entry name" value="STRUCTURAL CONTITUENT OF CUTICLE"/>
    <property type="match status" value="1"/>
</dbReference>
<evidence type="ECO:0000256" key="2">
    <source>
        <dbReference type="PROSITE-ProRule" id="PRU00497"/>
    </source>
</evidence>
<dbReference type="PROSITE" id="PS51155">
    <property type="entry name" value="CHIT_BIND_RR_2"/>
    <property type="match status" value="1"/>
</dbReference>
<dbReference type="GO" id="GO:0005615">
    <property type="term" value="C:extracellular space"/>
    <property type="evidence" value="ECO:0007669"/>
    <property type="project" value="TreeGrafter"/>
</dbReference>
<keyword evidence="1 2" id="KW-0193">Cuticle</keyword>
<feature type="non-terminal residue" evidence="3">
    <location>
        <position position="1"/>
    </location>
</feature>
<dbReference type="AlphaFoldDB" id="A0A8J5JIK9"/>
<keyword evidence="4" id="KW-1185">Reference proteome</keyword>
<comment type="caution">
    <text evidence="3">The sequence shown here is derived from an EMBL/GenBank/DDBJ whole genome shotgun (WGS) entry which is preliminary data.</text>
</comment>
<dbReference type="InterPro" id="IPR000618">
    <property type="entry name" value="Insect_cuticle"/>
</dbReference>
<proteinExistence type="predicted"/>
<name>A0A8J5JIK9_HOMAM</name>
<sequence length="86" mass="9864">APAYYDFSYTVNDYDPYSSQVDFGHQETREGVRTSGSYHVLLPDTRIMKVEYYVDDTGFHPIYTYEGEAVYSQPSPSNLYSTPGKK</sequence>
<dbReference type="Proteomes" id="UP000747542">
    <property type="component" value="Unassembled WGS sequence"/>
</dbReference>
<protein>
    <submittedName>
        <fullName evidence="3">Pro-resilin-like 152</fullName>
    </submittedName>
</protein>
<evidence type="ECO:0000313" key="4">
    <source>
        <dbReference type="Proteomes" id="UP000747542"/>
    </source>
</evidence>
<evidence type="ECO:0000256" key="1">
    <source>
        <dbReference type="ARBA" id="ARBA00022460"/>
    </source>
</evidence>
<reference evidence="3" key="1">
    <citation type="journal article" date="2021" name="Sci. Adv.">
        <title>The American lobster genome reveals insights on longevity, neural, and immune adaptations.</title>
        <authorList>
            <person name="Polinski J.M."/>
            <person name="Zimin A.V."/>
            <person name="Clark K.F."/>
            <person name="Kohn A.B."/>
            <person name="Sadowski N."/>
            <person name="Timp W."/>
            <person name="Ptitsyn A."/>
            <person name="Khanna P."/>
            <person name="Romanova D.Y."/>
            <person name="Williams P."/>
            <person name="Greenwood S.J."/>
            <person name="Moroz L.L."/>
            <person name="Walt D.R."/>
            <person name="Bodnar A.G."/>
        </authorList>
    </citation>
    <scope>NUCLEOTIDE SEQUENCE</scope>
    <source>
        <strain evidence="3">GMGI-L3</strain>
    </source>
</reference>
<accession>A0A8J5JIK9</accession>
<evidence type="ECO:0000313" key="3">
    <source>
        <dbReference type="EMBL" id="KAG7156881.1"/>
    </source>
</evidence>
<dbReference type="Pfam" id="PF00379">
    <property type="entry name" value="Chitin_bind_4"/>
    <property type="match status" value="1"/>
</dbReference>
<dbReference type="EMBL" id="JAHLQT010038326">
    <property type="protein sequence ID" value="KAG7156881.1"/>
    <property type="molecule type" value="Genomic_DNA"/>
</dbReference>
<dbReference type="GO" id="GO:0042302">
    <property type="term" value="F:structural constituent of cuticle"/>
    <property type="evidence" value="ECO:0007669"/>
    <property type="project" value="UniProtKB-UniRule"/>
</dbReference>